<evidence type="ECO:0000313" key="2">
    <source>
        <dbReference type="EMBL" id="KAK6360895.1"/>
    </source>
</evidence>
<proteinExistence type="predicted"/>
<feature type="region of interest" description="Disordered" evidence="1">
    <location>
        <begin position="49"/>
        <end position="85"/>
    </location>
</feature>
<feature type="compositionally biased region" description="Basic and acidic residues" evidence="1">
    <location>
        <begin position="54"/>
        <end position="78"/>
    </location>
</feature>
<reference evidence="2 3" key="1">
    <citation type="submission" date="2019-10" db="EMBL/GenBank/DDBJ databases">
        <authorList>
            <person name="Palmer J.M."/>
        </authorList>
    </citation>
    <scope>NUCLEOTIDE SEQUENCE [LARGE SCALE GENOMIC DNA]</scope>
    <source>
        <strain evidence="2 3">TWF730</strain>
    </source>
</reference>
<evidence type="ECO:0000313" key="3">
    <source>
        <dbReference type="Proteomes" id="UP001373714"/>
    </source>
</evidence>
<organism evidence="2 3">
    <name type="scientific">Orbilia blumenaviensis</name>
    <dbReference type="NCBI Taxonomy" id="1796055"/>
    <lineage>
        <taxon>Eukaryota</taxon>
        <taxon>Fungi</taxon>
        <taxon>Dikarya</taxon>
        <taxon>Ascomycota</taxon>
        <taxon>Pezizomycotina</taxon>
        <taxon>Orbiliomycetes</taxon>
        <taxon>Orbiliales</taxon>
        <taxon>Orbiliaceae</taxon>
        <taxon>Orbilia</taxon>
    </lineage>
</organism>
<dbReference type="AlphaFoldDB" id="A0AAV9VM80"/>
<keyword evidence="3" id="KW-1185">Reference proteome</keyword>
<name>A0AAV9VM80_9PEZI</name>
<dbReference type="Proteomes" id="UP001373714">
    <property type="component" value="Unassembled WGS sequence"/>
</dbReference>
<feature type="compositionally biased region" description="Acidic residues" evidence="1">
    <location>
        <begin position="271"/>
        <end position="283"/>
    </location>
</feature>
<gene>
    <name evidence="2" type="ORF">TWF730_007010</name>
</gene>
<comment type="caution">
    <text evidence="2">The sequence shown here is derived from an EMBL/GenBank/DDBJ whole genome shotgun (WGS) entry which is preliminary data.</text>
</comment>
<evidence type="ECO:0000256" key="1">
    <source>
        <dbReference type="SAM" id="MobiDB-lite"/>
    </source>
</evidence>
<accession>A0AAV9VM80</accession>
<sequence length="283" mass="32518">MSDLSSNADLIRALRLTGVGSDRSEIHSPKQPKRSLIFELDDENKPVNVIPGWDSRDQVESREDGTRLPYDPRSRDVSEVSSSGQEGPRFKVRVLWSVSHGRSTNSQNFNCTIVNVKAPDLYSMLWYSLRWFPFFAGKVAYGNWRVFKEYYCGPLVRIRRLINIYEARMHLPADSLQVFWNDCVVDTDRRFMSVLSIMEALDNCERDTFGYATVDLDVAPFPCEVCRHRHVTKNCFATGLGPAALFGETKSRETEDYEDEDCGISDHDMEDHEIEDCEMQDCD</sequence>
<dbReference type="EMBL" id="JAVHNS010000003">
    <property type="protein sequence ID" value="KAK6360895.1"/>
    <property type="molecule type" value="Genomic_DNA"/>
</dbReference>
<protein>
    <submittedName>
        <fullName evidence="2">Uncharacterized protein</fullName>
    </submittedName>
</protein>
<feature type="region of interest" description="Disordered" evidence="1">
    <location>
        <begin position="250"/>
        <end position="283"/>
    </location>
</feature>